<comment type="caution">
    <text evidence="1">The sequence shown here is derived from an EMBL/GenBank/DDBJ whole genome shotgun (WGS) entry which is preliminary data.</text>
</comment>
<dbReference type="OrthoDB" id="3386703at2"/>
<dbReference type="Proteomes" id="UP000306628">
    <property type="component" value="Unassembled WGS sequence"/>
</dbReference>
<reference evidence="1 2" key="1">
    <citation type="submission" date="2019-05" db="EMBL/GenBank/DDBJ databases">
        <title>Draft genome sequence of Nonomuraea zeae DSM 100528.</title>
        <authorList>
            <person name="Saricaoglu S."/>
            <person name="Isik K."/>
        </authorList>
    </citation>
    <scope>NUCLEOTIDE SEQUENCE [LARGE SCALE GENOMIC DNA]</scope>
    <source>
        <strain evidence="1 2">DSM 100528</strain>
    </source>
</reference>
<evidence type="ECO:0000313" key="1">
    <source>
        <dbReference type="EMBL" id="TMR35977.1"/>
    </source>
</evidence>
<name>A0A5S4GSR9_9ACTN</name>
<keyword evidence="2" id="KW-1185">Reference proteome</keyword>
<proteinExistence type="predicted"/>
<dbReference type="AlphaFoldDB" id="A0A5S4GSR9"/>
<organism evidence="1 2">
    <name type="scientific">Nonomuraea zeae</name>
    <dbReference type="NCBI Taxonomy" id="1642303"/>
    <lineage>
        <taxon>Bacteria</taxon>
        <taxon>Bacillati</taxon>
        <taxon>Actinomycetota</taxon>
        <taxon>Actinomycetes</taxon>
        <taxon>Streptosporangiales</taxon>
        <taxon>Streptosporangiaceae</taxon>
        <taxon>Nonomuraea</taxon>
    </lineage>
</organism>
<protein>
    <recommendedName>
        <fullName evidence="3">WXG100 family type VII secretion target</fullName>
    </recommendedName>
</protein>
<dbReference type="RefSeq" id="WP_138689775.1">
    <property type="nucleotide sequence ID" value="NZ_JBHSAZ010000089.1"/>
</dbReference>
<accession>A0A5S4GSR9</accession>
<dbReference type="EMBL" id="VCKX01000028">
    <property type="protein sequence ID" value="TMR35977.1"/>
    <property type="molecule type" value="Genomic_DNA"/>
</dbReference>
<evidence type="ECO:0000313" key="2">
    <source>
        <dbReference type="Proteomes" id="UP000306628"/>
    </source>
</evidence>
<gene>
    <name evidence="1" type="ORF">ETD85_12190</name>
</gene>
<sequence length="106" mass="11299">MNADAVPGRDLYVTSTSIGALRGRVDSELKVALTFVKDLCDTTSVASPGFGVLGELVMGGTYEDLREWAEKQIGNAEAVCDGWSAALAQAELNWRAAESASKVRYV</sequence>
<evidence type="ECO:0008006" key="3">
    <source>
        <dbReference type="Google" id="ProtNLM"/>
    </source>
</evidence>